<dbReference type="GO" id="GO:0009611">
    <property type="term" value="P:response to wounding"/>
    <property type="evidence" value="ECO:0007669"/>
    <property type="project" value="UniProtKB-UniRule"/>
</dbReference>
<comment type="function">
    <text evidence="2">Repressor of jasmonate responses.</text>
</comment>
<dbReference type="Proteomes" id="UP001229421">
    <property type="component" value="Unassembled WGS sequence"/>
</dbReference>
<evidence type="ECO:0000256" key="2">
    <source>
        <dbReference type="RuleBase" id="RU369065"/>
    </source>
</evidence>
<comment type="domain">
    <text evidence="2">The jas domain is required for interaction with COI1.</text>
</comment>
<dbReference type="EMBL" id="JAUHHV010000008">
    <property type="protein sequence ID" value="KAK1414215.1"/>
    <property type="molecule type" value="Genomic_DNA"/>
</dbReference>
<organism evidence="5 6">
    <name type="scientific">Tagetes erecta</name>
    <name type="common">African marigold</name>
    <dbReference type="NCBI Taxonomy" id="13708"/>
    <lineage>
        <taxon>Eukaryota</taxon>
        <taxon>Viridiplantae</taxon>
        <taxon>Streptophyta</taxon>
        <taxon>Embryophyta</taxon>
        <taxon>Tracheophyta</taxon>
        <taxon>Spermatophyta</taxon>
        <taxon>Magnoliopsida</taxon>
        <taxon>eudicotyledons</taxon>
        <taxon>Gunneridae</taxon>
        <taxon>Pentapetalae</taxon>
        <taxon>asterids</taxon>
        <taxon>campanulids</taxon>
        <taxon>Asterales</taxon>
        <taxon>Asteraceae</taxon>
        <taxon>Asteroideae</taxon>
        <taxon>Heliantheae alliance</taxon>
        <taxon>Tageteae</taxon>
        <taxon>Tagetes</taxon>
    </lineage>
</organism>
<sequence length="262" mass="29684">MSTAKKYYSGTRTGNEKSSFAMTCNRLSLFLKERGNIRDFGINDATFDIKGKTEIPSPTIQTDKTTVDLLSKIESSVQTSEKHQKLDKSINLIPQFVSVESFCKADDSTNKSGSNELLTSTESNTAKMTIFYRGKVLVFDHISTKKARDMMLAAKTGSHSPYEPFGPHDQILPGLNGLDLPIARRSSLHKFLSKRKDRAIERAPYQLHNRLMVLYRTCVAWTINVTLLILVIFFSYPLFLDHIQHFETLTPKCHKQSINRSS</sequence>
<keyword evidence="6" id="KW-1185">Reference proteome</keyword>
<dbReference type="PANTHER" id="PTHR33077:SF52">
    <property type="entry name" value="PROTEIN TIFY 11D"/>
    <property type="match status" value="1"/>
</dbReference>
<evidence type="ECO:0000256" key="3">
    <source>
        <dbReference type="SAM" id="Phobius"/>
    </source>
</evidence>
<reference evidence="5" key="1">
    <citation type="journal article" date="2023" name="bioRxiv">
        <title>Improved chromosome-level genome assembly for marigold (Tagetes erecta).</title>
        <authorList>
            <person name="Jiang F."/>
            <person name="Yuan L."/>
            <person name="Wang S."/>
            <person name="Wang H."/>
            <person name="Xu D."/>
            <person name="Wang A."/>
            <person name="Fan W."/>
        </authorList>
    </citation>
    <scope>NUCLEOTIDE SEQUENCE</scope>
    <source>
        <strain evidence="5">WSJ</strain>
        <tissue evidence="5">Leaf</tissue>
    </source>
</reference>
<evidence type="ECO:0000313" key="5">
    <source>
        <dbReference type="EMBL" id="KAK1414215.1"/>
    </source>
</evidence>
<comment type="similarity">
    <text evidence="1 2">Belongs to the TIFY/JAZ family.</text>
</comment>
<keyword evidence="3" id="KW-0472">Membrane</keyword>
<gene>
    <name evidence="5" type="ORF">QVD17_29956</name>
</gene>
<name>A0AAD8K0L9_TARER</name>
<dbReference type="GO" id="GO:0031347">
    <property type="term" value="P:regulation of defense response"/>
    <property type="evidence" value="ECO:0007669"/>
    <property type="project" value="UniProtKB-UniRule"/>
</dbReference>
<dbReference type="SMART" id="SM00979">
    <property type="entry name" value="TIFY"/>
    <property type="match status" value="1"/>
</dbReference>
<proteinExistence type="inferred from homology"/>
<dbReference type="GO" id="GO:2000022">
    <property type="term" value="P:regulation of jasmonic acid mediated signaling pathway"/>
    <property type="evidence" value="ECO:0007669"/>
    <property type="project" value="UniProtKB-UniRule"/>
</dbReference>
<comment type="subcellular location">
    <subcellularLocation>
        <location evidence="2">Nucleus</location>
    </subcellularLocation>
</comment>
<dbReference type="Pfam" id="PF09425">
    <property type="entry name" value="Jas_motif"/>
    <property type="match status" value="1"/>
</dbReference>
<protein>
    <recommendedName>
        <fullName evidence="2">Protein TIFY</fullName>
    </recommendedName>
    <alternativeName>
        <fullName evidence="2">Jasmonate ZIM domain-containing protein</fullName>
    </alternativeName>
</protein>
<evidence type="ECO:0000256" key="1">
    <source>
        <dbReference type="ARBA" id="ARBA00008614"/>
    </source>
</evidence>
<dbReference type="AlphaFoldDB" id="A0AAD8K0L9"/>
<keyword evidence="2" id="KW-1184">Jasmonic acid signaling pathway</keyword>
<dbReference type="Pfam" id="PF06200">
    <property type="entry name" value="tify"/>
    <property type="match status" value="1"/>
</dbReference>
<accession>A0AAD8K0L9</accession>
<feature type="domain" description="Tify" evidence="4">
    <location>
        <begin position="121"/>
        <end position="156"/>
    </location>
</feature>
<dbReference type="PROSITE" id="PS51320">
    <property type="entry name" value="TIFY"/>
    <property type="match status" value="1"/>
</dbReference>
<feature type="transmembrane region" description="Helical" evidence="3">
    <location>
        <begin position="218"/>
        <end position="239"/>
    </location>
</feature>
<evidence type="ECO:0000313" key="6">
    <source>
        <dbReference type="Proteomes" id="UP001229421"/>
    </source>
</evidence>
<keyword evidence="3" id="KW-0812">Transmembrane</keyword>
<keyword evidence="2" id="KW-0539">Nucleus</keyword>
<dbReference type="InterPro" id="IPR040390">
    <property type="entry name" value="TIFY/JAZ"/>
</dbReference>
<dbReference type="GO" id="GO:0005634">
    <property type="term" value="C:nucleus"/>
    <property type="evidence" value="ECO:0007669"/>
    <property type="project" value="UniProtKB-SubCell"/>
</dbReference>
<dbReference type="InterPro" id="IPR018467">
    <property type="entry name" value="CCT_CS"/>
</dbReference>
<dbReference type="PANTHER" id="PTHR33077">
    <property type="entry name" value="PROTEIN TIFY 4A-RELATED-RELATED"/>
    <property type="match status" value="1"/>
</dbReference>
<comment type="caution">
    <text evidence="5">The sequence shown here is derived from an EMBL/GenBank/DDBJ whole genome shotgun (WGS) entry which is preliminary data.</text>
</comment>
<keyword evidence="3" id="KW-1133">Transmembrane helix</keyword>
<dbReference type="InterPro" id="IPR010399">
    <property type="entry name" value="Tify_dom"/>
</dbReference>
<evidence type="ECO:0000259" key="4">
    <source>
        <dbReference type="PROSITE" id="PS51320"/>
    </source>
</evidence>